<keyword evidence="8" id="KW-0119">Carbohydrate metabolism</keyword>
<keyword evidence="3" id="KW-0964">Secreted</keyword>
<keyword evidence="4" id="KW-0732">Signal</keyword>
<evidence type="ECO:0000256" key="2">
    <source>
        <dbReference type="ARBA" id="ARBA00008834"/>
    </source>
</evidence>
<evidence type="ECO:0000256" key="6">
    <source>
        <dbReference type="ARBA" id="ARBA00022801"/>
    </source>
</evidence>
<gene>
    <name evidence="14" type="ORF">NW762_010321</name>
</gene>
<sequence length="476" mass="52909">MSNNSTSIKTYAAPEGVATSDTFVVHARPTDSKGWTPIPLYAVDVAEVNTTRNQFDKHSISLASIDTDGPVEIRAKWIIGKIQSATIRPLSLGIPTTVDGNTITFTLDQPRDVMLEINDNKWQALHMLTNKIDDSVPFKESDDIWYFGPGINNGSAFEKVTDGNLFVPSNTTVYLAGGAFITFKLNFINVSNSGVRGHGFIYNAPNAGAILIERSNNIVVEKVTSLGATGFSLTTGEAKGVHINGYRSFSSHGNGDGVDFFCSSDILVENCFLRNSDDTVAIYGHRWDYYGDTKNVTIRNCTLLPDIAHPIHMGTHGNPARPETFSNIRISNIDILDHYENQMWYQGCISLNAGDENLIEDVYIEDIRVERITKGQLINLRVMKNAMWTTAPGRGIRNVTLESISLNTERSKIVNPSQILGFDGTRKIENVVFKNLKIGDHYIHDGMEKPRWYMVSDFVPMFINEHATGIKYVLTE</sequence>
<evidence type="ECO:0000256" key="10">
    <source>
        <dbReference type="ARBA" id="ARBA00023316"/>
    </source>
</evidence>
<dbReference type="GO" id="GO:0071555">
    <property type="term" value="P:cell wall organization"/>
    <property type="evidence" value="ECO:0007669"/>
    <property type="project" value="UniProtKB-KW"/>
</dbReference>
<dbReference type="PANTHER" id="PTHR31736">
    <property type="match status" value="1"/>
</dbReference>
<accession>A0A9W8RTN2</accession>
<dbReference type="GO" id="GO:0004650">
    <property type="term" value="F:polygalacturonase activity"/>
    <property type="evidence" value="ECO:0007669"/>
    <property type="project" value="InterPro"/>
</dbReference>
<comment type="subcellular location">
    <subcellularLocation>
        <location evidence="1">Secreted</location>
    </subcellularLocation>
</comment>
<dbReference type="PANTHER" id="PTHR31736:SF9">
    <property type="entry name" value="ENDO-XYLOGALACTURONAN HYDROLASE A-RELATED"/>
    <property type="match status" value="1"/>
</dbReference>
<keyword evidence="9 13" id="KW-0326">Glycosidase</keyword>
<name>A0A9W8RTN2_9HYPO</name>
<evidence type="ECO:0000256" key="5">
    <source>
        <dbReference type="ARBA" id="ARBA00022737"/>
    </source>
</evidence>
<dbReference type="Pfam" id="PF00295">
    <property type="entry name" value="Glyco_hydro_28"/>
    <property type="match status" value="1"/>
</dbReference>
<evidence type="ECO:0000256" key="13">
    <source>
        <dbReference type="RuleBase" id="RU361169"/>
    </source>
</evidence>
<dbReference type="InterPro" id="IPR011050">
    <property type="entry name" value="Pectin_lyase_fold/virulence"/>
</dbReference>
<dbReference type="SUPFAM" id="SSF51126">
    <property type="entry name" value="Pectin lyase-like"/>
    <property type="match status" value="1"/>
</dbReference>
<evidence type="ECO:0000256" key="7">
    <source>
        <dbReference type="ARBA" id="ARBA00023180"/>
    </source>
</evidence>
<dbReference type="OrthoDB" id="187139at2759"/>
<evidence type="ECO:0000256" key="3">
    <source>
        <dbReference type="ARBA" id="ARBA00022525"/>
    </source>
</evidence>
<keyword evidence="6 13" id="KW-0378">Hydrolase</keyword>
<evidence type="ECO:0000256" key="11">
    <source>
        <dbReference type="ARBA" id="ARBA00023326"/>
    </source>
</evidence>
<dbReference type="InterPro" id="IPR012334">
    <property type="entry name" value="Pectin_lyas_fold"/>
</dbReference>
<keyword evidence="11" id="KW-0624">Polysaccharide degradation</keyword>
<keyword evidence="10" id="KW-0961">Cell wall biogenesis/degradation</keyword>
<keyword evidence="15" id="KW-1185">Reference proteome</keyword>
<evidence type="ECO:0000256" key="12">
    <source>
        <dbReference type="ARBA" id="ARBA00037278"/>
    </source>
</evidence>
<evidence type="ECO:0000256" key="4">
    <source>
        <dbReference type="ARBA" id="ARBA00022729"/>
    </source>
</evidence>
<dbReference type="Gene3D" id="2.160.20.10">
    <property type="entry name" value="Single-stranded right-handed beta-helix, Pectin lyase-like"/>
    <property type="match status" value="1"/>
</dbReference>
<proteinExistence type="inferred from homology"/>
<evidence type="ECO:0000256" key="9">
    <source>
        <dbReference type="ARBA" id="ARBA00023295"/>
    </source>
</evidence>
<evidence type="ECO:0000313" key="14">
    <source>
        <dbReference type="EMBL" id="KAJ4253923.1"/>
    </source>
</evidence>
<keyword evidence="5" id="KW-0677">Repeat</keyword>
<evidence type="ECO:0000313" key="15">
    <source>
        <dbReference type="Proteomes" id="UP001152049"/>
    </source>
</evidence>
<comment type="caution">
    <text evidence="14">The sequence shown here is derived from an EMBL/GenBank/DDBJ whole genome shotgun (WGS) entry which is preliminary data.</text>
</comment>
<dbReference type="GO" id="GO:0005576">
    <property type="term" value="C:extracellular region"/>
    <property type="evidence" value="ECO:0007669"/>
    <property type="project" value="UniProtKB-SubCell"/>
</dbReference>
<evidence type="ECO:0008006" key="16">
    <source>
        <dbReference type="Google" id="ProtNLM"/>
    </source>
</evidence>
<protein>
    <recommendedName>
        <fullName evidence="16">Endo-polygalacturonase</fullName>
    </recommendedName>
</protein>
<evidence type="ECO:0000256" key="8">
    <source>
        <dbReference type="ARBA" id="ARBA00023277"/>
    </source>
</evidence>
<comment type="similarity">
    <text evidence="2 13">Belongs to the glycosyl hydrolase 28 family.</text>
</comment>
<evidence type="ECO:0000256" key="1">
    <source>
        <dbReference type="ARBA" id="ARBA00004613"/>
    </source>
</evidence>
<dbReference type="InterPro" id="IPR000743">
    <property type="entry name" value="Glyco_hydro_28"/>
</dbReference>
<reference evidence="14" key="1">
    <citation type="submission" date="2022-09" db="EMBL/GenBank/DDBJ databases">
        <title>Fusarium specimens isolated from Avocado Roots.</title>
        <authorList>
            <person name="Stajich J."/>
            <person name="Roper C."/>
            <person name="Heimlech-Rivalta G."/>
        </authorList>
    </citation>
    <scope>NUCLEOTIDE SEQUENCE</scope>
    <source>
        <strain evidence="14">CF00136</strain>
    </source>
</reference>
<dbReference type="AlphaFoldDB" id="A0A9W8RTN2"/>
<dbReference type="Proteomes" id="UP001152049">
    <property type="component" value="Unassembled WGS sequence"/>
</dbReference>
<dbReference type="GO" id="GO:0000272">
    <property type="term" value="P:polysaccharide catabolic process"/>
    <property type="evidence" value="ECO:0007669"/>
    <property type="project" value="UniProtKB-KW"/>
</dbReference>
<organism evidence="14 15">
    <name type="scientific">Fusarium torreyae</name>
    <dbReference type="NCBI Taxonomy" id="1237075"/>
    <lineage>
        <taxon>Eukaryota</taxon>
        <taxon>Fungi</taxon>
        <taxon>Dikarya</taxon>
        <taxon>Ascomycota</taxon>
        <taxon>Pezizomycotina</taxon>
        <taxon>Sordariomycetes</taxon>
        <taxon>Hypocreomycetidae</taxon>
        <taxon>Hypocreales</taxon>
        <taxon>Nectriaceae</taxon>
        <taxon>Fusarium</taxon>
    </lineage>
</organism>
<dbReference type="EMBL" id="JAOQAZ010000023">
    <property type="protein sequence ID" value="KAJ4253923.1"/>
    <property type="molecule type" value="Genomic_DNA"/>
</dbReference>
<comment type="function">
    <text evidence="12">Pectinolytic enzyme involved in the degradation of xylogalacturonan (xga), a galacturonan backbone heavily substituted with xylose, and which is one important component of the hairy regions of pectin. Activity requires a galacturonic acid backbone substituted with xylose.</text>
</comment>
<keyword evidence="7" id="KW-0325">Glycoprotein</keyword>